<dbReference type="Gene3D" id="2.40.330.10">
    <property type="entry name" value="DNA-binding pseudobarrel domain"/>
    <property type="match status" value="1"/>
</dbReference>
<dbReference type="InterPro" id="IPR036837">
    <property type="entry name" value="Cation_efflux_CTD_sf"/>
</dbReference>
<keyword evidence="7 14" id="KW-1133">Transmembrane helix</keyword>
<evidence type="ECO:0000256" key="12">
    <source>
        <dbReference type="ARBA" id="ARBA00023242"/>
    </source>
</evidence>
<dbReference type="FunFam" id="1.20.1510.10:FF:000015">
    <property type="entry name" value="Metal tolerance protein 4"/>
    <property type="match status" value="1"/>
</dbReference>
<dbReference type="PANTHER" id="PTHR43840:SF27">
    <property type="entry name" value="MN-SPECIFIC CATION DIFFUSION FACILITATOR TRANSPORTER MTP8.1"/>
    <property type="match status" value="1"/>
</dbReference>
<sequence>MSGLYNQISSPSTARANSPNINMRSGFDVESQYLTELLAEHQKLGPFMQVLPLCTRLLNQEILRVSGKNGLMQNQGFSDYDRVQFGSPKPNLMPSLDIQPNFTGWNSMSHEGLAGVQGLNVDWQAASGVPSANIVKRILRLDIANDNYPNFNIVGRLLGPRGNSLKRVEATTGCRVYIRGKGSIKELDKEELLRGRPGYEHLNEPLHILIEAELPVNIVDIRLRQAQEIIEELLKPMDESQDLYKRQQLRELAMLNSNFREESPQLSGSPSTFTSNEMKRAKTDQYGTILDFYKSIVGPSYLYPPPHSSSLCQTTSSKKTEDNDGSLEGLAHQDSSQGLRELDQRHSLARSPCRHLRVTPSLSLSVCSELPGKGEASSQLPDKVRCGLDFESPFEFHHHFSNTTHLTQGEKEYYERQFATLKSFEEVDSIVTLDCTDAEDIEKQAQHERAMKISNYANAALLALKIYVTIRSGSIAVAASTLDSLLDFIAGGILWFTHLAMKNINMYKYPIGKLRVQPVGIIIFAAVMATLGFQVLITAIEQLIENSSPEKMSYDQLVLLYSVMIFATLVKLALWLYCRSSGNKIVRAYADDHHFDVVTNVIGLVAAVLGDKFYWWIDPVGAILLSIYTITNWSGTVMENAVSLVGQSASPEVLQKLTYLVVMHSHQIKRIDTVRAYTFGVLYFVEVDIELPEDLPLKKAHAIGESLQIKLEKLPEVERAFVHLDFECDHKPEHSMATRRTTNTYEEARKLRLEENKKRFEDLGILRISKNLTEITRSGKKTQHHVSKPKSKKTNPEVELRRSSRVRNPVPSYTEDVNVHLPASRKRSRSNSSTWGSYNVRPLDEIKEASEEERRCALEAAEELQTDLNSSNPCFIKSMVRSHVYSCFWLGLPSKFCEEHLPKTVHNMVLEDEKGSEYQAVYIGNRAGLSGGWRAFALDHKLDDGDALVFELVEASRFKIYIVRAFPDLVEEKGNDVLVEEGNTHATKVPKAKCNLKSDKTKKPRQAAAYETNESESSQEHIDKEVNPQGVNPTKQTKISKRKTQKKSMPLATADLKGEVQMKTEKPRVSLELSNKTMKSRGINEIDDSGELEKKSFVHDADDKLEKVEEASKCVTRNARKKPAPKYFRKKA</sequence>
<dbReference type="CDD" id="cd10017">
    <property type="entry name" value="B3_DNA"/>
    <property type="match status" value="1"/>
</dbReference>
<name>A0A4D6MMT6_VIGUN</name>
<comment type="function">
    <text evidence="1">Involved in sequestration of excess metal in the cytoplasm into vacuoles to maintain metal homeostasis.</text>
</comment>
<reference evidence="16 17" key="1">
    <citation type="submission" date="2019-04" db="EMBL/GenBank/DDBJ databases">
        <title>An improved genome assembly and genetic linkage map for asparagus bean, Vigna unguiculata ssp. sesquipedialis.</title>
        <authorList>
            <person name="Xia Q."/>
            <person name="Zhang R."/>
            <person name="Dong Y."/>
        </authorList>
    </citation>
    <scope>NUCLEOTIDE SEQUENCE [LARGE SCALE GENOMIC DNA]</scope>
    <source>
        <tissue evidence="16">Leaf</tissue>
    </source>
</reference>
<feature type="transmembrane region" description="Helical" evidence="14">
    <location>
        <begin position="597"/>
        <end position="617"/>
    </location>
</feature>
<evidence type="ECO:0000313" key="16">
    <source>
        <dbReference type="EMBL" id="QCE01095.1"/>
    </source>
</evidence>
<evidence type="ECO:0000313" key="17">
    <source>
        <dbReference type="Proteomes" id="UP000501690"/>
    </source>
</evidence>
<dbReference type="InterPro" id="IPR027470">
    <property type="entry name" value="Cation_efflux_CTD"/>
</dbReference>
<dbReference type="Pfam" id="PF01545">
    <property type="entry name" value="Cation_efflux"/>
    <property type="match status" value="1"/>
</dbReference>
<feature type="domain" description="TF-B3" evidence="15">
    <location>
        <begin position="875"/>
        <end position="966"/>
    </location>
</feature>
<dbReference type="SUPFAM" id="SSF160240">
    <property type="entry name" value="Cation efflux protein cytoplasmic domain-like"/>
    <property type="match status" value="1"/>
</dbReference>
<dbReference type="PANTHER" id="PTHR43840">
    <property type="entry name" value="MITOCHONDRIAL METAL TRANSPORTER 1-RELATED"/>
    <property type="match status" value="1"/>
</dbReference>
<dbReference type="PROSITE" id="PS50863">
    <property type="entry name" value="B3"/>
    <property type="match status" value="1"/>
</dbReference>
<dbReference type="SUPFAM" id="SSF161111">
    <property type="entry name" value="Cation efflux protein transmembrane domain-like"/>
    <property type="match status" value="1"/>
</dbReference>
<feature type="region of interest" description="Disordered" evidence="13">
    <location>
        <begin position="776"/>
        <end position="812"/>
    </location>
</feature>
<accession>A0A4D6MMT6</accession>
<keyword evidence="9" id="KW-0238">DNA-binding</keyword>
<dbReference type="GO" id="GO:0005774">
    <property type="term" value="C:vacuolar membrane"/>
    <property type="evidence" value="ECO:0007669"/>
    <property type="project" value="UniProtKB-SubCell"/>
</dbReference>
<dbReference type="InterPro" id="IPR058533">
    <property type="entry name" value="Cation_efflux_TM"/>
</dbReference>
<dbReference type="InterPro" id="IPR002524">
    <property type="entry name" value="Cation_efflux"/>
</dbReference>
<dbReference type="InterPro" id="IPR027469">
    <property type="entry name" value="Cation_efflux_TMD_sf"/>
</dbReference>
<dbReference type="SMART" id="SM01019">
    <property type="entry name" value="B3"/>
    <property type="match status" value="1"/>
</dbReference>
<gene>
    <name evidence="16" type="ORF">DEO72_LG7g2387</name>
</gene>
<protein>
    <submittedName>
        <fullName evidence="16">Protein quaking</fullName>
    </submittedName>
</protein>
<dbReference type="SUPFAM" id="SSF54791">
    <property type="entry name" value="Eukaryotic type KH-domain (KH-domain type I)"/>
    <property type="match status" value="1"/>
</dbReference>
<evidence type="ECO:0000256" key="11">
    <source>
        <dbReference type="ARBA" id="ARBA00023163"/>
    </source>
</evidence>
<dbReference type="InterPro" id="IPR015300">
    <property type="entry name" value="DNA-bd_pseudobarrel_sf"/>
</dbReference>
<dbReference type="InterPro" id="IPR003340">
    <property type="entry name" value="B3_DNA-bd"/>
</dbReference>
<dbReference type="InterPro" id="IPR055256">
    <property type="entry name" value="KH_1_KHDC4/BBP-like"/>
</dbReference>
<feature type="transmembrane region" description="Helical" evidence="14">
    <location>
        <begin position="518"/>
        <end position="537"/>
    </location>
</feature>
<dbReference type="GO" id="GO:0003723">
    <property type="term" value="F:RNA binding"/>
    <property type="evidence" value="ECO:0007669"/>
    <property type="project" value="InterPro"/>
</dbReference>
<evidence type="ECO:0000256" key="9">
    <source>
        <dbReference type="ARBA" id="ARBA00023125"/>
    </source>
</evidence>
<dbReference type="Gene3D" id="3.30.1370.10">
    <property type="entry name" value="K Homology domain, type 1"/>
    <property type="match status" value="1"/>
</dbReference>
<dbReference type="NCBIfam" id="TIGR01297">
    <property type="entry name" value="CDF"/>
    <property type="match status" value="1"/>
</dbReference>
<feature type="region of interest" description="Disordered" evidence="13">
    <location>
        <begin position="307"/>
        <end position="341"/>
    </location>
</feature>
<dbReference type="Proteomes" id="UP000501690">
    <property type="component" value="Linkage Group LG7"/>
</dbReference>
<keyword evidence="8" id="KW-0805">Transcription regulation</keyword>
<dbReference type="EMBL" id="CP039351">
    <property type="protein sequence ID" value="QCE01095.1"/>
    <property type="molecule type" value="Genomic_DNA"/>
</dbReference>
<evidence type="ECO:0000256" key="8">
    <source>
        <dbReference type="ARBA" id="ARBA00023015"/>
    </source>
</evidence>
<dbReference type="InterPro" id="IPR050291">
    <property type="entry name" value="CDF_Transporter"/>
</dbReference>
<organism evidence="16 17">
    <name type="scientific">Vigna unguiculata</name>
    <name type="common">Cowpea</name>
    <dbReference type="NCBI Taxonomy" id="3917"/>
    <lineage>
        <taxon>Eukaryota</taxon>
        <taxon>Viridiplantae</taxon>
        <taxon>Streptophyta</taxon>
        <taxon>Embryophyta</taxon>
        <taxon>Tracheophyta</taxon>
        <taxon>Spermatophyta</taxon>
        <taxon>Magnoliopsida</taxon>
        <taxon>eudicotyledons</taxon>
        <taxon>Gunneridae</taxon>
        <taxon>Pentapetalae</taxon>
        <taxon>rosids</taxon>
        <taxon>fabids</taxon>
        <taxon>Fabales</taxon>
        <taxon>Fabaceae</taxon>
        <taxon>Papilionoideae</taxon>
        <taxon>50 kb inversion clade</taxon>
        <taxon>NPAAA clade</taxon>
        <taxon>indigoferoid/millettioid clade</taxon>
        <taxon>Phaseoleae</taxon>
        <taxon>Vigna</taxon>
    </lineage>
</organism>
<keyword evidence="5" id="KW-0926">Vacuole</keyword>
<feature type="region of interest" description="Disordered" evidence="13">
    <location>
        <begin position="1"/>
        <end position="21"/>
    </location>
</feature>
<dbReference type="Gene3D" id="1.20.1510.10">
    <property type="entry name" value="Cation efflux protein transmembrane domain"/>
    <property type="match status" value="1"/>
</dbReference>
<keyword evidence="17" id="KW-1185">Reference proteome</keyword>
<evidence type="ECO:0000256" key="2">
    <source>
        <dbReference type="ARBA" id="ARBA00004123"/>
    </source>
</evidence>
<dbReference type="FunFam" id="3.30.70.1350:FF:000005">
    <property type="entry name" value="Metal tolerance protein 4"/>
    <property type="match status" value="1"/>
</dbReference>
<dbReference type="Pfam" id="PF16916">
    <property type="entry name" value="ZT_dimer"/>
    <property type="match status" value="1"/>
</dbReference>
<dbReference type="Gene3D" id="3.30.70.1350">
    <property type="entry name" value="Cation efflux protein, cytoplasmic domain"/>
    <property type="match status" value="1"/>
</dbReference>
<keyword evidence="11" id="KW-0804">Transcription</keyword>
<evidence type="ECO:0000256" key="13">
    <source>
        <dbReference type="SAM" id="MobiDB-lite"/>
    </source>
</evidence>
<evidence type="ECO:0000256" key="3">
    <source>
        <dbReference type="ARBA" id="ARBA00004128"/>
    </source>
</evidence>
<dbReference type="GO" id="GO:0005634">
    <property type="term" value="C:nucleus"/>
    <property type="evidence" value="ECO:0007669"/>
    <property type="project" value="UniProtKB-SubCell"/>
</dbReference>
<feature type="region of interest" description="Disordered" evidence="13">
    <location>
        <begin position="990"/>
        <end position="1048"/>
    </location>
</feature>
<dbReference type="InterPro" id="IPR004087">
    <property type="entry name" value="KH_dom"/>
</dbReference>
<evidence type="ECO:0000256" key="14">
    <source>
        <dbReference type="SAM" id="Phobius"/>
    </source>
</evidence>
<evidence type="ECO:0000256" key="10">
    <source>
        <dbReference type="ARBA" id="ARBA00023136"/>
    </source>
</evidence>
<comment type="subcellular location">
    <subcellularLocation>
        <location evidence="2">Nucleus</location>
    </subcellularLocation>
    <subcellularLocation>
        <location evidence="3">Vacuole membrane</location>
        <topology evidence="3">Multi-pass membrane protein</topology>
    </subcellularLocation>
</comment>
<evidence type="ECO:0000256" key="1">
    <source>
        <dbReference type="ARBA" id="ARBA00003168"/>
    </source>
</evidence>
<keyword evidence="6 14" id="KW-0812">Transmembrane</keyword>
<keyword evidence="10 14" id="KW-0472">Membrane</keyword>
<dbReference type="InterPro" id="IPR036612">
    <property type="entry name" value="KH_dom_type_1_sf"/>
</dbReference>
<dbReference type="GO" id="GO:0003677">
    <property type="term" value="F:DNA binding"/>
    <property type="evidence" value="ECO:0007669"/>
    <property type="project" value="UniProtKB-KW"/>
</dbReference>
<dbReference type="GO" id="GO:0005384">
    <property type="term" value="F:manganese ion transmembrane transporter activity"/>
    <property type="evidence" value="ECO:0007669"/>
    <property type="project" value="TreeGrafter"/>
</dbReference>
<evidence type="ECO:0000256" key="7">
    <source>
        <dbReference type="ARBA" id="ARBA00022989"/>
    </source>
</evidence>
<dbReference type="AlphaFoldDB" id="A0A4D6MMT6"/>
<dbReference type="SMART" id="SM00322">
    <property type="entry name" value="KH"/>
    <property type="match status" value="1"/>
</dbReference>
<evidence type="ECO:0000259" key="15">
    <source>
        <dbReference type="PROSITE" id="PS50863"/>
    </source>
</evidence>
<dbReference type="Pfam" id="PF02362">
    <property type="entry name" value="B3"/>
    <property type="match status" value="1"/>
</dbReference>
<keyword evidence="12" id="KW-0539">Nucleus</keyword>
<dbReference type="Pfam" id="PF16544">
    <property type="entry name" value="STAR_dimer"/>
    <property type="match status" value="1"/>
</dbReference>
<evidence type="ECO:0000256" key="4">
    <source>
        <dbReference type="ARBA" id="ARBA00022448"/>
    </source>
</evidence>
<dbReference type="InterPro" id="IPR032377">
    <property type="entry name" value="STAR_dimer"/>
</dbReference>
<proteinExistence type="predicted"/>
<feature type="transmembrane region" description="Helical" evidence="14">
    <location>
        <begin position="557"/>
        <end position="577"/>
    </location>
</feature>
<keyword evidence="4" id="KW-0813">Transport</keyword>
<dbReference type="SUPFAM" id="SSF101936">
    <property type="entry name" value="DNA-binding pseudobarrel domain"/>
    <property type="match status" value="1"/>
</dbReference>
<feature type="transmembrane region" description="Helical" evidence="14">
    <location>
        <begin position="475"/>
        <end position="497"/>
    </location>
</feature>
<dbReference type="Pfam" id="PF22675">
    <property type="entry name" value="KH-I_KHDC4-BBP"/>
    <property type="match status" value="1"/>
</dbReference>
<feature type="compositionally biased region" description="Basic residues" evidence="13">
    <location>
        <begin position="778"/>
        <end position="793"/>
    </location>
</feature>
<evidence type="ECO:0000256" key="5">
    <source>
        <dbReference type="ARBA" id="ARBA00022554"/>
    </source>
</evidence>
<evidence type="ECO:0000256" key="6">
    <source>
        <dbReference type="ARBA" id="ARBA00022692"/>
    </source>
</evidence>